<dbReference type="EMBL" id="JAUHHV010000001">
    <property type="protein sequence ID" value="KAK1436746.1"/>
    <property type="molecule type" value="Genomic_DNA"/>
</dbReference>
<reference evidence="2" key="1">
    <citation type="journal article" date="2023" name="bioRxiv">
        <title>Improved chromosome-level genome assembly for marigold (Tagetes erecta).</title>
        <authorList>
            <person name="Jiang F."/>
            <person name="Yuan L."/>
            <person name="Wang S."/>
            <person name="Wang H."/>
            <person name="Xu D."/>
            <person name="Wang A."/>
            <person name="Fan W."/>
        </authorList>
    </citation>
    <scope>NUCLEOTIDE SEQUENCE</scope>
    <source>
        <strain evidence="2">WSJ</strain>
        <tissue evidence="2">Leaf</tissue>
    </source>
</reference>
<evidence type="ECO:0000313" key="3">
    <source>
        <dbReference type="Proteomes" id="UP001229421"/>
    </source>
</evidence>
<protein>
    <submittedName>
        <fullName evidence="2">Uncharacterized protein</fullName>
    </submittedName>
</protein>
<feature type="transmembrane region" description="Helical" evidence="1">
    <location>
        <begin position="157"/>
        <end position="173"/>
    </location>
</feature>
<organism evidence="2 3">
    <name type="scientific">Tagetes erecta</name>
    <name type="common">African marigold</name>
    <dbReference type="NCBI Taxonomy" id="13708"/>
    <lineage>
        <taxon>Eukaryota</taxon>
        <taxon>Viridiplantae</taxon>
        <taxon>Streptophyta</taxon>
        <taxon>Embryophyta</taxon>
        <taxon>Tracheophyta</taxon>
        <taxon>Spermatophyta</taxon>
        <taxon>Magnoliopsida</taxon>
        <taxon>eudicotyledons</taxon>
        <taxon>Gunneridae</taxon>
        <taxon>Pentapetalae</taxon>
        <taxon>asterids</taxon>
        <taxon>campanulids</taxon>
        <taxon>Asterales</taxon>
        <taxon>Asteraceae</taxon>
        <taxon>Asteroideae</taxon>
        <taxon>Heliantheae alliance</taxon>
        <taxon>Tageteae</taxon>
        <taxon>Tagetes</taxon>
    </lineage>
</organism>
<name>A0AAD8LCL7_TARER</name>
<keyword evidence="3" id="KW-1185">Reference proteome</keyword>
<keyword evidence="1" id="KW-0812">Transmembrane</keyword>
<comment type="caution">
    <text evidence="2">The sequence shown here is derived from an EMBL/GenBank/DDBJ whole genome shotgun (WGS) entry which is preliminary data.</text>
</comment>
<proteinExistence type="predicted"/>
<evidence type="ECO:0000256" key="1">
    <source>
        <dbReference type="SAM" id="Phobius"/>
    </source>
</evidence>
<keyword evidence="1" id="KW-0472">Membrane</keyword>
<keyword evidence="1" id="KW-1133">Transmembrane helix</keyword>
<accession>A0AAD8LCL7</accession>
<dbReference type="Proteomes" id="UP001229421">
    <property type="component" value="Unassembled WGS sequence"/>
</dbReference>
<sequence>MKTIFNNNQEQDDPLQKQFKTLELEWDSIKQSFSRSTRRTYSTGVGDHSPFNFSDKELMSFLQIENTPEKEAAVEVIEKTEPKFEEIDCFDMEDEESEVTTVFSCNGFEDHCNGFGAFRRPSCMESLPYDEAESGGMVVANGGGCGGEYKHIRVGKWFVSVVVMLFAIAIVAFECSSEHEHFLVPT</sequence>
<gene>
    <name evidence="2" type="ORF">QVD17_02528</name>
</gene>
<evidence type="ECO:0000313" key="2">
    <source>
        <dbReference type="EMBL" id="KAK1436746.1"/>
    </source>
</evidence>
<dbReference type="AlphaFoldDB" id="A0AAD8LCL7"/>